<reference evidence="5 8" key="3">
    <citation type="submission" date="2019-10" db="EMBL/GenBank/DDBJ databases">
        <authorList>
            <consortium name="Melissa Lawson"/>
            <person name="O'neill I."/>
        </authorList>
    </citation>
    <scope>NUCLEOTIDE SEQUENCE [LARGE SCALE GENOMIC DNA]</scope>
    <source>
        <strain evidence="5">LH_23</strain>
    </source>
</reference>
<evidence type="ECO:0000313" key="7">
    <source>
        <dbReference type="Proteomes" id="UP000306697"/>
    </source>
</evidence>
<proteinExistence type="predicted"/>
<dbReference type="Proteomes" id="UP000494246">
    <property type="component" value="Unassembled WGS sequence"/>
</dbReference>
<dbReference type="EMBL" id="CABWKH010000023">
    <property type="protein sequence ID" value="VWQ36703.1"/>
    <property type="molecule type" value="Genomic_DNA"/>
</dbReference>
<evidence type="ECO:0000313" key="3">
    <source>
        <dbReference type="EMBL" id="CEF02775.1"/>
    </source>
</evidence>
<evidence type="ECO:0000256" key="2">
    <source>
        <dbReference type="SAM" id="Phobius"/>
    </source>
</evidence>
<dbReference type="Proteomes" id="UP000043107">
    <property type="component" value="Unassembled WGS sequence"/>
</dbReference>
<reference evidence="3 6" key="1">
    <citation type="submission" date="2014-09" db="EMBL/GenBank/DDBJ databases">
        <authorList>
            <person name="Bertelli C."/>
        </authorList>
    </citation>
    <scope>NUCLEOTIDE SEQUENCE [LARGE SCALE GENOMIC DNA]</scope>
    <source>
        <strain evidence="3 6">BIC1401111250</strain>
    </source>
</reference>
<accession>A0A4S5BKQ6</accession>
<evidence type="ECO:0000313" key="6">
    <source>
        <dbReference type="Proteomes" id="UP000043107"/>
    </source>
</evidence>
<keyword evidence="6" id="KW-1185">Reference proteome</keyword>
<sequence length="206" mass="21797">MSSPVYQPMPPAGMQPSQPVSHRRKKGITIPVPVFVLLIIGIIVALFVGMLFGVGAMSEEVNSAQQSSYAWEDKYKAAKVQLNGYVSAPSVAPDTMGACGVLFDGNQSLIDDVAAVSGYFRDPANHDAVQAFSGASLAVKTINEAFPKADPDMKASLAALNAPMLKIVYATQNLGYADAQYDSLQVLSDLNSVMESCVAVGYTAKQ</sequence>
<keyword evidence="2" id="KW-0472">Membrane</keyword>
<dbReference type="Proteomes" id="UP000306697">
    <property type="component" value="Unassembled WGS sequence"/>
</dbReference>
<reference evidence="4 7" key="2">
    <citation type="submission" date="2019-04" db="EMBL/GenBank/DDBJ databases">
        <title>Genome Announcement To Ensure Probiotic Safety of Bifidobacterium longum subsp infantis UBBI-01.</title>
        <authorList>
            <person name="Sulthana A."/>
            <person name="Lakshmi S.G."/>
            <person name="Madempudi R.S."/>
        </authorList>
    </citation>
    <scope>NUCLEOTIDE SEQUENCE [LARGE SCALE GENOMIC DNA]</scope>
    <source>
        <strain evidence="4 7">UBBI-01</strain>
    </source>
</reference>
<evidence type="ECO:0000313" key="8">
    <source>
        <dbReference type="Proteomes" id="UP000494246"/>
    </source>
</evidence>
<gene>
    <name evidence="5" type="ORF">BIFLH23_01581</name>
    <name evidence="3" type="ORF">BLIC_c01632</name>
    <name evidence="4" type="ORF">E6L38_02805</name>
</gene>
<feature type="transmembrane region" description="Helical" evidence="2">
    <location>
        <begin position="32"/>
        <end position="57"/>
    </location>
</feature>
<keyword evidence="2" id="KW-1133">Transmembrane helix</keyword>
<feature type="region of interest" description="Disordered" evidence="1">
    <location>
        <begin position="1"/>
        <end position="22"/>
    </location>
</feature>
<name>A0A4S5BKQ6_BIFLI</name>
<protein>
    <submittedName>
        <fullName evidence="4">Uncharacterized protein</fullName>
    </submittedName>
</protein>
<evidence type="ECO:0000313" key="4">
    <source>
        <dbReference type="EMBL" id="THJ30268.1"/>
    </source>
</evidence>
<dbReference type="EMBL" id="CCWP01000035">
    <property type="protein sequence ID" value="CEF02775.1"/>
    <property type="molecule type" value="Genomic_DNA"/>
</dbReference>
<dbReference type="EMBL" id="SSWL01000003">
    <property type="protein sequence ID" value="THJ30268.1"/>
    <property type="molecule type" value="Genomic_DNA"/>
</dbReference>
<dbReference type="RefSeq" id="WP_012577813.1">
    <property type="nucleotide sequence ID" value="NZ_CABWKH010000023.1"/>
</dbReference>
<evidence type="ECO:0000256" key="1">
    <source>
        <dbReference type="SAM" id="MobiDB-lite"/>
    </source>
</evidence>
<dbReference type="AlphaFoldDB" id="A0A4S5BKQ6"/>
<comment type="caution">
    <text evidence="4">The sequence shown here is derived from an EMBL/GenBank/DDBJ whole genome shotgun (WGS) entry which is preliminary data.</text>
</comment>
<organism evidence="4 7">
    <name type="scientific">Bifidobacterium longum subsp. infantis</name>
    <dbReference type="NCBI Taxonomy" id="1682"/>
    <lineage>
        <taxon>Bacteria</taxon>
        <taxon>Bacillati</taxon>
        <taxon>Actinomycetota</taxon>
        <taxon>Actinomycetes</taxon>
        <taxon>Bifidobacteriales</taxon>
        <taxon>Bifidobacteriaceae</taxon>
        <taxon>Bifidobacterium</taxon>
    </lineage>
</organism>
<keyword evidence="2" id="KW-0812">Transmembrane</keyword>
<evidence type="ECO:0000313" key="5">
    <source>
        <dbReference type="EMBL" id="VWQ36703.1"/>
    </source>
</evidence>